<sequence length="151" mass="16120">MELRLTVNDLATLGRQAKILPPIVKNVRGTAPTVEADVAIAEIQNPPTAIRFAAKVAPVVAVSATLRGFDAGIARIGIAVSARRLPLEKLVGMAMPILERKLSARGLPAGTVRRGDSSDEFLVDLASVVRTKGVELHDLRTEDGRFVVDFS</sequence>
<dbReference type="EMBL" id="LT629776">
    <property type="protein sequence ID" value="SDS72654.1"/>
    <property type="molecule type" value="Genomic_DNA"/>
</dbReference>
<dbReference type="STRING" id="545619.SAMN04489860_2215"/>
<dbReference type="Proteomes" id="UP000185663">
    <property type="component" value="Chromosome I"/>
</dbReference>
<organism evidence="1 2">
    <name type="scientific">Paraoerskovia marina</name>
    <dbReference type="NCBI Taxonomy" id="545619"/>
    <lineage>
        <taxon>Bacteria</taxon>
        <taxon>Bacillati</taxon>
        <taxon>Actinomycetota</taxon>
        <taxon>Actinomycetes</taxon>
        <taxon>Micrococcales</taxon>
        <taxon>Cellulomonadaceae</taxon>
        <taxon>Paraoerskovia</taxon>
    </lineage>
</organism>
<accession>A0A1H1UJB9</accession>
<reference evidence="1 2" key="1">
    <citation type="submission" date="2016-10" db="EMBL/GenBank/DDBJ databases">
        <authorList>
            <person name="de Groot N.N."/>
        </authorList>
    </citation>
    <scope>NUCLEOTIDE SEQUENCE [LARGE SCALE GENOMIC DNA]</scope>
    <source>
        <strain evidence="1 2">DSM 22126</strain>
    </source>
</reference>
<proteinExistence type="predicted"/>
<dbReference type="RefSeq" id="WP_029252404.1">
    <property type="nucleotide sequence ID" value="NZ_LT629776.1"/>
</dbReference>
<protein>
    <submittedName>
        <fullName evidence="1">Uncharacterized protein</fullName>
    </submittedName>
</protein>
<dbReference type="AlphaFoldDB" id="A0A1H1UJB9"/>
<gene>
    <name evidence="1" type="ORF">SAMN04489860_2215</name>
</gene>
<evidence type="ECO:0000313" key="2">
    <source>
        <dbReference type="Proteomes" id="UP000185663"/>
    </source>
</evidence>
<name>A0A1H1UJB9_9CELL</name>
<evidence type="ECO:0000313" key="1">
    <source>
        <dbReference type="EMBL" id="SDS72654.1"/>
    </source>
</evidence>
<dbReference type="OrthoDB" id="4823992at2"/>
<keyword evidence="2" id="KW-1185">Reference proteome</keyword>
<dbReference type="eggNOG" id="ENOG5032EQM">
    <property type="taxonomic scope" value="Bacteria"/>
</dbReference>